<dbReference type="PANTHER" id="PTHR46910">
    <property type="entry name" value="TRANSCRIPTION FACTOR PDR1"/>
    <property type="match status" value="1"/>
</dbReference>
<dbReference type="InterPro" id="IPR007219">
    <property type="entry name" value="XnlR_reg_dom"/>
</dbReference>
<sequence>VGAHRRNVFGSKPTLIGELWKRAFWCLVAIDTYMSAYLGRPRATNPADYDLEFPLDCDDEYFFHPDPEQAFKQPVGKPSYMSAWIHFLKLMDIFGLAQRSIFKKPETMASDNAWDENIVLELDAKLNTWADTIPDHLRWDPNIEDPLFFVQSASLYCDYYWVQIQIHRPGILSGGKSNLSYSSLAVCYNAARSISTVFHRLYSRGAAVEQALPSTFVCASFPTF</sequence>
<dbReference type="OrthoDB" id="4456959at2759"/>
<name>A0A6A4HYX7_9AGAR</name>
<dbReference type="EMBL" id="ML769427">
    <property type="protein sequence ID" value="KAE9403231.1"/>
    <property type="molecule type" value="Genomic_DNA"/>
</dbReference>
<dbReference type="GO" id="GO:0003677">
    <property type="term" value="F:DNA binding"/>
    <property type="evidence" value="ECO:0007669"/>
    <property type="project" value="InterPro"/>
</dbReference>
<dbReference type="GO" id="GO:0006351">
    <property type="term" value="P:DNA-templated transcription"/>
    <property type="evidence" value="ECO:0007669"/>
    <property type="project" value="InterPro"/>
</dbReference>
<dbReference type="CDD" id="cd12148">
    <property type="entry name" value="fungal_TF_MHR"/>
    <property type="match status" value="1"/>
</dbReference>
<proteinExistence type="predicted"/>
<feature type="non-terminal residue" evidence="3">
    <location>
        <position position="1"/>
    </location>
</feature>
<dbReference type="PANTHER" id="PTHR46910:SF38">
    <property type="entry name" value="ZN(2)-C6 FUNGAL-TYPE DOMAIN-CONTAINING PROTEIN"/>
    <property type="match status" value="1"/>
</dbReference>
<dbReference type="Pfam" id="PF04082">
    <property type="entry name" value="Fungal_trans"/>
    <property type="match status" value="1"/>
</dbReference>
<dbReference type="GO" id="GO:0003700">
    <property type="term" value="F:DNA-binding transcription factor activity"/>
    <property type="evidence" value="ECO:0007669"/>
    <property type="project" value="InterPro"/>
</dbReference>
<feature type="domain" description="Xylanolytic transcriptional activator regulatory" evidence="2">
    <location>
        <begin position="18"/>
        <end position="130"/>
    </location>
</feature>
<accession>A0A6A4HYX7</accession>
<reference evidence="3" key="1">
    <citation type="journal article" date="2019" name="Environ. Microbiol.">
        <title>Fungal ecological strategies reflected in gene transcription - a case study of two litter decomposers.</title>
        <authorList>
            <person name="Barbi F."/>
            <person name="Kohler A."/>
            <person name="Barry K."/>
            <person name="Baskaran P."/>
            <person name="Daum C."/>
            <person name="Fauchery L."/>
            <person name="Ihrmark K."/>
            <person name="Kuo A."/>
            <person name="LaButti K."/>
            <person name="Lipzen A."/>
            <person name="Morin E."/>
            <person name="Grigoriev I.V."/>
            <person name="Henrissat B."/>
            <person name="Lindahl B."/>
            <person name="Martin F."/>
        </authorList>
    </citation>
    <scope>NUCLEOTIDE SEQUENCE</scope>
    <source>
        <strain evidence="3">JB14</strain>
    </source>
</reference>
<keyword evidence="4" id="KW-1185">Reference proteome</keyword>
<evidence type="ECO:0000313" key="4">
    <source>
        <dbReference type="Proteomes" id="UP000799118"/>
    </source>
</evidence>
<gene>
    <name evidence="3" type="ORF">BT96DRAFT_815267</name>
</gene>
<dbReference type="InterPro" id="IPR050987">
    <property type="entry name" value="AtrR-like"/>
</dbReference>
<evidence type="ECO:0000259" key="2">
    <source>
        <dbReference type="Pfam" id="PF04082"/>
    </source>
</evidence>
<organism evidence="3 4">
    <name type="scientific">Gymnopus androsaceus JB14</name>
    <dbReference type="NCBI Taxonomy" id="1447944"/>
    <lineage>
        <taxon>Eukaryota</taxon>
        <taxon>Fungi</taxon>
        <taxon>Dikarya</taxon>
        <taxon>Basidiomycota</taxon>
        <taxon>Agaricomycotina</taxon>
        <taxon>Agaricomycetes</taxon>
        <taxon>Agaricomycetidae</taxon>
        <taxon>Agaricales</taxon>
        <taxon>Marasmiineae</taxon>
        <taxon>Omphalotaceae</taxon>
        <taxon>Gymnopus</taxon>
    </lineage>
</organism>
<protein>
    <recommendedName>
        <fullName evidence="2">Xylanolytic transcriptional activator regulatory domain-containing protein</fullName>
    </recommendedName>
</protein>
<dbReference type="GO" id="GO:0008270">
    <property type="term" value="F:zinc ion binding"/>
    <property type="evidence" value="ECO:0007669"/>
    <property type="project" value="InterPro"/>
</dbReference>
<dbReference type="AlphaFoldDB" id="A0A6A4HYX7"/>
<evidence type="ECO:0000256" key="1">
    <source>
        <dbReference type="ARBA" id="ARBA00023242"/>
    </source>
</evidence>
<dbReference type="Proteomes" id="UP000799118">
    <property type="component" value="Unassembled WGS sequence"/>
</dbReference>
<keyword evidence="1" id="KW-0539">Nucleus</keyword>
<evidence type="ECO:0000313" key="3">
    <source>
        <dbReference type="EMBL" id="KAE9403231.1"/>
    </source>
</evidence>